<dbReference type="PROSITE" id="PS01124">
    <property type="entry name" value="HTH_ARAC_FAMILY_2"/>
    <property type="match status" value="1"/>
</dbReference>
<dbReference type="SMART" id="SM00342">
    <property type="entry name" value="HTH_ARAC"/>
    <property type="match status" value="1"/>
</dbReference>
<dbReference type="InterPro" id="IPR018060">
    <property type="entry name" value="HTH_AraC"/>
</dbReference>
<dbReference type="SUPFAM" id="SSF46689">
    <property type="entry name" value="Homeodomain-like"/>
    <property type="match status" value="1"/>
</dbReference>
<feature type="domain" description="HTH araC/xylS-type" evidence="5">
    <location>
        <begin position="218"/>
        <end position="321"/>
    </location>
</feature>
<evidence type="ECO:0000256" key="2">
    <source>
        <dbReference type="ARBA" id="ARBA00023125"/>
    </source>
</evidence>
<evidence type="ECO:0000256" key="4">
    <source>
        <dbReference type="SAM" id="Phobius"/>
    </source>
</evidence>
<sequence length="327" mass="38940">MKPNLFYSNKPIDPFSMDHLLKMYFFHYHLLFLLILSIHIGTLYFEGNTNIAEFIFGAFLIVIVTAAVVFKLEYSILKHFITPYLVIKIGALSFFLFMVWKASPETCTYFLLIPFGICNLFKFRTVVIWTLVILLLIVFITILPNRYYPDLMKYKNVHVNNIRILITFFTIGLFIIYYNIKISENKYRILVKSFENESLILEEKIYIENSQMYDSIYLQILDYFENSKPWKNPEFGMQDLAHQCNTNTSYISRAIKYNTDMNFKSFMNTYRINYIKEEMKINYPRYTLMHIYTSAGFKHQSTFNKAFKQVENMTPSEFMNSLEISSK</sequence>
<evidence type="ECO:0000256" key="1">
    <source>
        <dbReference type="ARBA" id="ARBA00023015"/>
    </source>
</evidence>
<protein>
    <submittedName>
        <fullName evidence="6">Helix-turn-helix transcriptional regulator</fullName>
    </submittedName>
</protein>
<keyword evidence="3" id="KW-0804">Transcription</keyword>
<reference evidence="6 7" key="1">
    <citation type="journal article" date="2019" name="Stand. Genomic Sci.">
        <title>Draft Whole-Genome Sequence of a Novel Chryseobacterium viscerum Strain Isolated from Fresh Water at Dripping Springs, New Mexico.</title>
        <authorList>
            <person name="Kyndt J.A."/>
            <person name="Moore T.C."/>
        </authorList>
    </citation>
    <scope>NUCLEOTIDE SEQUENCE [LARGE SCALE GENOMIC DNA]</scope>
    <source>
        <strain evidence="6 7">DPS</strain>
    </source>
</reference>
<name>A0A5N4BJK1_9FLAO</name>
<feature type="transmembrane region" description="Helical" evidence="4">
    <location>
        <begin position="25"/>
        <end position="45"/>
    </location>
</feature>
<gene>
    <name evidence="6" type="ORF">F8D52_22020</name>
</gene>
<evidence type="ECO:0000313" key="7">
    <source>
        <dbReference type="Proteomes" id="UP000326384"/>
    </source>
</evidence>
<feature type="transmembrane region" description="Helical" evidence="4">
    <location>
        <begin position="84"/>
        <end position="103"/>
    </location>
</feature>
<feature type="transmembrane region" description="Helical" evidence="4">
    <location>
        <begin position="51"/>
        <end position="72"/>
    </location>
</feature>
<feature type="transmembrane region" description="Helical" evidence="4">
    <location>
        <begin position="123"/>
        <end position="143"/>
    </location>
</feature>
<dbReference type="Pfam" id="PF12833">
    <property type="entry name" value="HTH_18"/>
    <property type="match status" value="1"/>
</dbReference>
<evidence type="ECO:0000313" key="6">
    <source>
        <dbReference type="EMBL" id="KAB1228612.1"/>
    </source>
</evidence>
<proteinExistence type="predicted"/>
<dbReference type="RefSeq" id="WP_152291331.1">
    <property type="nucleotide sequence ID" value="NZ_VTPV01000019.1"/>
</dbReference>
<dbReference type="Proteomes" id="UP000326384">
    <property type="component" value="Unassembled WGS sequence"/>
</dbReference>
<dbReference type="PANTHER" id="PTHR43280">
    <property type="entry name" value="ARAC-FAMILY TRANSCRIPTIONAL REGULATOR"/>
    <property type="match status" value="1"/>
</dbReference>
<dbReference type="EMBL" id="VTPV01000019">
    <property type="protein sequence ID" value="KAB1228612.1"/>
    <property type="molecule type" value="Genomic_DNA"/>
</dbReference>
<feature type="transmembrane region" description="Helical" evidence="4">
    <location>
        <begin position="164"/>
        <end position="180"/>
    </location>
</feature>
<dbReference type="InterPro" id="IPR009057">
    <property type="entry name" value="Homeodomain-like_sf"/>
</dbReference>
<evidence type="ECO:0000259" key="5">
    <source>
        <dbReference type="PROSITE" id="PS01124"/>
    </source>
</evidence>
<organism evidence="6 7">
    <name type="scientific">Chryseobacterium viscerum</name>
    <dbReference type="NCBI Taxonomy" id="1037377"/>
    <lineage>
        <taxon>Bacteria</taxon>
        <taxon>Pseudomonadati</taxon>
        <taxon>Bacteroidota</taxon>
        <taxon>Flavobacteriia</taxon>
        <taxon>Flavobacteriales</taxon>
        <taxon>Weeksellaceae</taxon>
        <taxon>Chryseobacterium group</taxon>
        <taxon>Chryseobacterium</taxon>
    </lineage>
</organism>
<keyword evidence="7" id="KW-1185">Reference proteome</keyword>
<dbReference type="PANTHER" id="PTHR43280:SF2">
    <property type="entry name" value="HTH-TYPE TRANSCRIPTIONAL REGULATOR EXSA"/>
    <property type="match status" value="1"/>
</dbReference>
<keyword evidence="4" id="KW-0812">Transmembrane</keyword>
<evidence type="ECO:0000256" key="3">
    <source>
        <dbReference type="ARBA" id="ARBA00023163"/>
    </source>
</evidence>
<comment type="caution">
    <text evidence="6">The sequence shown here is derived from an EMBL/GenBank/DDBJ whole genome shotgun (WGS) entry which is preliminary data.</text>
</comment>
<keyword evidence="4" id="KW-1133">Transmembrane helix</keyword>
<keyword evidence="1" id="KW-0805">Transcription regulation</keyword>
<keyword evidence="4" id="KW-0472">Membrane</keyword>
<accession>A0A5N4BJK1</accession>
<dbReference type="Gene3D" id="1.10.10.60">
    <property type="entry name" value="Homeodomain-like"/>
    <property type="match status" value="2"/>
</dbReference>
<keyword evidence="2" id="KW-0238">DNA-binding</keyword>